<evidence type="ECO:0000313" key="2">
    <source>
        <dbReference type="Proteomes" id="UP001458880"/>
    </source>
</evidence>
<dbReference type="Proteomes" id="UP001458880">
    <property type="component" value="Unassembled WGS sequence"/>
</dbReference>
<reference evidence="1 2" key="1">
    <citation type="journal article" date="2024" name="BMC Genomics">
        <title>De novo assembly and annotation of Popillia japonica's genome with initial clues to its potential as an invasive pest.</title>
        <authorList>
            <person name="Cucini C."/>
            <person name="Boschi S."/>
            <person name="Funari R."/>
            <person name="Cardaioli E."/>
            <person name="Iannotti N."/>
            <person name="Marturano G."/>
            <person name="Paoli F."/>
            <person name="Bruttini M."/>
            <person name="Carapelli A."/>
            <person name="Frati F."/>
            <person name="Nardi F."/>
        </authorList>
    </citation>
    <scope>NUCLEOTIDE SEQUENCE [LARGE SCALE GENOMIC DNA]</scope>
    <source>
        <strain evidence="1">DMR45628</strain>
    </source>
</reference>
<gene>
    <name evidence="1" type="ORF">QE152_g32541</name>
</gene>
<keyword evidence="2" id="KW-1185">Reference proteome</keyword>
<organism evidence="1 2">
    <name type="scientific">Popillia japonica</name>
    <name type="common">Japanese beetle</name>
    <dbReference type="NCBI Taxonomy" id="7064"/>
    <lineage>
        <taxon>Eukaryota</taxon>
        <taxon>Metazoa</taxon>
        <taxon>Ecdysozoa</taxon>
        <taxon>Arthropoda</taxon>
        <taxon>Hexapoda</taxon>
        <taxon>Insecta</taxon>
        <taxon>Pterygota</taxon>
        <taxon>Neoptera</taxon>
        <taxon>Endopterygota</taxon>
        <taxon>Coleoptera</taxon>
        <taxon>Polyphaga</taxon>
        <taxon>Scarabaeiformia</taxon>
        <taxon>Scarabaeidae</taxon>
        <taxon>Rutelinae</taxon>
        <taxon>Popillia</taxon>
    </lineage>
</organism>
<dbReference type="EMBL" id="JASPKY010000480">
    <property type="protein sequence ID" value="KAK9695479.1"/>
    <property type="molecule type" value="Genomic_DNA"/>
</dbReference>
<protein>
    <recommendedName>
        <fullName evidence="3">Metallothionein</fullName>
    </recommendedName>
</protein>
<evidence type="ECO:0008006" key="3">
    <source>
        <dbReference type="Google" id="ProtNLM"/>
    </source>
</evidence>
<dbReference type="AlphaFoldDB" id="A0AAW1IYT4"/>
<evidence type="ECO:0000313" key="1">
    <source>
        <dbReference type="EMBL" id="KAK9695479.1"/>
    </source>
</evidence>
<proteinExistence type="predicted"/>
<sequence>MSSGAGKAVSCTKNLDGSCVKISVYELNTPEGKKECECICTCKGSNCDTCVCRCNCTLEAARKVQTAEGVKYSCECTCDC</sequence>
<name>A0AAW1IYT4_POPJA</name>
<accession>A0AAW1IYT4</accession>
<comment type="caution">
    <text evidence="1">The sequence shown here is derived from an EMBL/GenBank/DDBJ whole genome shotgun (WGS) entry which is preliminary data.</text>
</comment>